<dbReference type="EMBL" id="JAVIJP010000017">
    <property type="protein sequence ID" value="KAL3639827.1"/>
    <property type="molecule type" value="Genomic_DNA"/>
</dbReference>
<feature type="compositionally biased region" description="Polar residues" evidence="7">
    <location>
        <begin position="1"/>
        <end position="16"/>
    </location>
</feature>
<keyword evidence="2" id="KW-0479">Metal-binding</keyword>
<evidence type="ECO:0000256" key="7">
    <source>
        <dbReference type="SAM" id="MobiDB-lite"/>
    </source>
</evidence>
<evidence type="ECO:0000256" key="2">
    <source>
        <dbReference type="ARBA" id="ARBA00022723"/>
    </source>
</evidence>
<gene>
    <name evidence="9" type="ORF">CASFOL_014795</name>
</gene>
<dbReference type="PROSITE" id="PS00028">
    <property type="entry name" value="ZINC_FINGER_C2H2_1"/>
    <property type="match status" value="1"/>
</dbReference>
<evidence type="ECO:0000256" key="6">
    <source>
        <dbReference type="PROSITE-ProRule" id="PRU00042"/>
    </source>
</evidence>
<dbReference type="PANTHER" id="PTHR47287">
    <property type="entry name" value="C2H2 AND C2HC ZINC FINGERS SUPERFAMILY PROTEIN"/>
    <property type="match status" value="1"/>
</dbReference>
<dbReference type="SUPFAM" id="SSF57667">
    <property type="entry name" value="beta-beta-alpha zinc fingers"/>
    <property type="match status" value="1"/>
</dbReference>
<evidence type="ECO:0000256" key="4">
    <source>
        <dbReference type="ARBA" id="ARBA00022833"/>
    </source>
</evidence>
<feature type="region of interest" description="Disordered" evidence="7">
    <location>
        <begin position="1"/>
        <end position="39"/>
    </location>
</feature>
<evidence type="ECO:0000256" key="1">
    <source>
        <dbReference type="ARBA" id="ARBA00004123"/>
    </source>
</evidence>
<evidence type="ECO:0000256" key="5">
    <source>
        <dbReference type="ARBA" id="ARBA00023242"/>
    </source>
</evidence>
<dbReference type="InterPro" id="IPR013087">
    <property type="entry name" value="Znf_C2H2_type"/>
</dbReference>
<keyword evidence="5" id="KW-0539">Nucleus</keyword>
<evidence type="ECO:0000313" key="10">
    <source>
        <dbReference type="Proteomes" id="UP001632038"/>
    </source>
</evidence>
<feature type="domain" description="C2H2-type" evidence="8">
    <location>
        <begin position="67"/>
        <end position="94"/>
    </location>
</feature>
<dbReference type="PANTHER" id="PTHR47287:SF15">
    <property type="entry name" value="ZINC FINGER PROTEIN 3-LIKE"/>
    <property type="match status" value="1"/>
</dbReference>
<comment type="caution">
    <text evidence="9">The sequence shown here is derived from an EMBL/GenBank/DDBJ whole genome shotgun (WGS) entry which is preliminary data.</text>
</comment>
<sequence length="159" mass="17866">MESPNSRSTKSISSPKTLIEKNNHDHHDHQTCMELEDEEQKNDHLLLDLSLSTQRTSNDHHHHHRVFSCNYCSRKFYSSQALGGHQNAHKRERSTISKRGGAAAFNHHYSSLTSLPLHGSSFNRPLGIQVHSNMIHKPSFRVGGSAGKLAAENLLELCP</sequence>
<proteinExistence type="predicted"/>
<dbReference type="Proteomes" id="UP001632038">
    <property type="component" value="Unassembled WGS sequence"/>
</dbReference>
<keyword evidence="3 6" id="KW-0863">Zinc-finger</keyword>
<dbReference type="InterPro" id="IPR044246">
    <property type="entry name" value="ZFP3-like"/>
</dbReference>
<dbReference type="Gene3D" id="3.30.160.60">
    <property type="entry name" value="Classic Zinc Finger"/>
    <property type="match status" value="1"/>
</dbReference>
<name>A0ABD3DFY3_9LAMI</name>
<evidence type="ECO:0000313" key="9">
    <source>
        <dbReference type="EMBL" id="KAL3639827.1"/>
    </source>
</evidence>
<dbReference type="GO" id="GO:0005634">
    <property type="term" value="C:nucleus"/>
    <property type="evidence" value="ECO:0007669"/>
    <property type="project" value="UniProtKB-SubCell"/>
</dbReference>
<reference evidence="10" key="1">
    <citation type="journal article" date="2024" name="IScience">
        <title>Strigolactones Initiate the Formation of Haustorium-like Structures in Castilleja.</title>
        <authorList>
            <person name="Buerger M."/>
            <person name="Peterson D."/>
            <person name="Chory J."/>
        </authorList>
    </citation>
    <scope>NUCLEOTIDE SEQUENCE [LARGE SCALE GENOMIC DNA]</scope>
</reference>
<accession>A0ABD3DFY3</accession>
<comment type="subcellular location">
    <subcellularLocation>
        <location evidence="1">Nucleus</location>
    </subcellularLocation>
</comment>
<dbReference type="AlphaFoldDB" id="A0ABD3DFY3"/>
<keyword evidence="4" id="KW-0862">Zinc</keyword>
<keyword evidence="10" id="KW-1185">Reference proteome</keyword>
<evidence type="ECO:0000259" key="8">
    <source>
        <dbReference type="PROSITE" id="PS50157"/>
    </source>
</evidence>
<dbReference type="GO" id="GO:0008270">
    <property type="term" value="F:zinc ion binding"/>
    <property type="evidence" value="ECO:0007669"/>
    <property type="project" value="UniProtKB-KW"/>
</dbReference>
<protein>
    <recommendedName>
        <fullName evidence="8">C2H2-type domain-containing protein</fullName>
    </recommendedName>
</protein>
<dbReference type="PROSITE" id="PS50157">
    <property type="entry name" value="ZINC_FINGER_C2H2_2"/>
    <property type="match status" value="1"/>
</dbReference>
<evidence type="ECO:0000256" key="3">
    <source>
        <dbReference type="ARBA" id="ARBA00022771"/>
    </source>
</evidence>
<organism evidence="9 10">
    <name type="scientific">Castilleja foliolosa</name>
    <dbReference type="NCBI Taxonomy" id="1961234"/>
    <lineage>
        <taxon>Eukaryota</taxon>
        <taxon>Viridiplantae</taxon>
        <taxon>Streptophyta</taxon>
        <taxon>Embryophyta</taxon>
        <taxon>Tracheophyta</taxon>
        <taxon>Spermatophyta</taxon>
        <taxon>Magnoliopsida</taxon>
        <taxon>eudicotyledons</taxon>
        <taxon>Gunneridae</taxon>
        <taxon>Pentapetalae</taxon>
        <taxon>asterids</taxon>
        <taxon>lamiids</taxon>
        <taxon>Lamiales</taxon>
        <taxon>Orobanchaceae</taxon>
        <taxon>Pedicularideae</taxon>
        <taxon>Castillejinae</taxon>
        <taxon>Castilleja</taxon>
    </lineage>
</organism>
<feature type="compositionally biased region" description="Basic and acidic residues" evidence="7">
    <location>
        <begin position="18"/>
        <end position="31"/>
    </location>
</feature>
<dbReference type="InterPro" id="IPR036236">
    <property type="entry name" value="Znf_C2H2_sf"/>
</dbReference>